<protein>
    <submittedName>
        <fullName evidence="2">Protein sprT</fullName>
    </submittedName>
</protein>
<proteinExistence type="predicted"/>
<evidence type="ECO:0000259" key="1">
    <source>
        <dbReference type="Pfam" id="PF10263"/>
    </source>
</evidence>
<name>A0A0B7HB80_9FLAO</name>
<dbReference type="GO" id="GO:0006950">
    <property type="term" value="P:response to stress"/>
    <property type="evidence" value="ECO:0007669"/>
    <property type="project" value="UniProtKB-ARBA"/>
</dbReference>
<dbReference type="Proteomes" id="UP000038083">
    <property type="component" value="Unassembled WGS sequence"/>
</dbReference>
<organism evidence="2 3">
    <name type="scientific">Capnocytophaga cynodegmi</name>
    <dbReference type="NCBI Taxonomy" id="28189"/>
    <lineage>
        <taxon>Bacteria</taxon>
        <taxon>Pseudomonadati</taxon>
        <taxon>Bacteroidota</taxon>
        <taxon>Flavobacteriia</taxon>
        <taxon>Flavobacteriales</taxon>
        <taxon>Flavobacteriaceae</taxon>
        <taxon>Capnocytophaga</taxon>
    </lineage>
</organism>
<dbReference type="OrthoDB" id="267364at2"/>
<sequence>MEHILAKYLPENAVLPCFELIKLHKIHLKIVNERKTRHGDYRQLPNGQHLITINTNSNKYRFLITLIHEIAHLVAFERFSKQIKPHGNEWKYTFRMLMLPFISPDIFPQKLLGIVANHFKNPSASSDIDPVLSIALKDFDSKEEMENFVFELPMGAIFRTQDGRIFQKGKKRIKCYECMEIQTRKIYIFQPHAIIEPLKS</sequence>
<feature type="domain" description="SprT-like" evidence="1">
    <location>
        <begin position="17"/>
        <end position="96"/>
    </location>
</feature>
<dbReference type="Gene3D" id="1.10.10.2910">
    <property type="match status" value="1"/>
</dbReference>
<accession>A0A0B7HB80</accession>
<evidence type="ECO:0000313" key="3">
    <source>
        <dbReference type="Proteomes" id="UP000038083"/>
    </source>
</evidence>
<gene>
    <name evidence="2" type="ORF">CCYN74_190051</name>
</gene>
<reference evidence="2 3" key="1">
    <citation type="submission" date="2015-01" db="EMBL/GenBank/DDBJ databases">
        <authorList>
            <person name="Xiang T."/>
            <person name="Song Y."/>
            <person name="Huang L."/>
            <person name="Wang B."/>
            <person name="Wu P."/>
        </authorList>
    </citation>
    <scope>NUCLEOTIDE SEQUENCE [LARGE SCALE GENOMIC DNA]</scope>
    <source>
        <strain evidence="2 3">Ccy74</strain>
    </source>
</reference>
<dbReference type="RefSeq" id="WP_041996204.1">
    <property type="nucleotide sequence ID" value="NZ_CDOG01000011.1"/>
</dbReference>
<dbReference type="Pfam" id="PF10263">
    <property type="entry name" value="SprT-like"/>
    <property type="match status" value="1"/>
</dbReference>
<dbReference type="AlphaFoldDB" id="A0A0B7HB80"/>
<evidence type="ECO:0000313" key="2">
    <source>
        <dbReference type="EMBL" id="CEN36575.1"/>
    </source>
</evidence>
<dbReference type="InterPro" id="IPR006640">
    <property type="entry name" value="SprT-like_domain"/>
</dbReference>
<dbReference type="EMBL" id="CDOG01000011">
    <property type="protein sequence ID" value="CEN36575.1"/>
    <property type="molecule type" value="Genomic_DNA"/>
</dbReference>